<comment type="caution">
    <text evidence="5">The sequence shown here is derived from an EMBL/GenBank/DDBJ whole genome shotgun (WGS) entry which is preliminary data.</text>
</comment>
<dbReference type="GO" id="GO:0005737">
    <property type="term" value="C:cytoplasm"/>
    <property type="evidence" value="ECO:0007669"/>
    <property type="project" value="TreeGrafter"/>
</dbReference>
<proteinExistence type="predicted"/>
<evidence type="ECO:0000256" key="2">
    <source>
        <dbReference type="SAM" id="MobiDB-lite"/>
    </source>
</evidence>
<dbReference type="Pfam" id="PF01595">
    <property type="entry name" value="CNNM"/>
    <property type="match status" value="1"/>
</dbReference>
<keyword evidence="3" id="KW-0472">Membrane</keyword>
<dbReference type="SUPFAM" id="SSF54631">
    <property type="entry name" value="CBS-domain pair"/>
    <property type="match status" value="1"/>
</dbReference>
<reference evidence="5 6" key="1">
    <citation type="journal article" date="2012" name="Eukaryot. Cell">
        <title>Draft genome sequence of CBS 2479, the standard type strain of Trichosporon asahii.</title>
        <authorList>
            <person name="Yang R.Y."/>
            <person name="Li H.T."/>
            <person name="Zhu H."/>
            <person name="Zhou G.P."/>
            <person name="Wang M."/>
            <person name="Wang L."/>
        </authorList>
    </citation>
    <scope>NUCLEOTIDE SEQUENCE [LARGE SCALE GENOMIC DNA]</scope>
    <source>
        <strain evidence="6">ATCC 90039 / CBS 2479 / JCM 2466 / KCTC 7840 / NCYC 2677 / UAMH 7654</strain>
    </source>
</reference>
<dbReference type="OrthoDB" id="5353557at2759"/>
<keyword evidence="3" id="KW-1133">Transmembrane helix</keyword>
<accession>J6EU14</accession>
<dbReference type="RefSeq" id="XP_014177383.1">
    <property type="nucleotide sequence ID" value="XM_014321908.1"/>
</dbReference>
<dbReference type="AlphaFoldDB" id="J6EU14"/>
<evidence type="ECO:0000256" key="3">
    <source>
        <dbReference type="SAM" id="Phobius"/>
    </source>
</evidence>
<dbReference type="GO" id="GO:0010960">
    <property type="term" value="P:magnesium ion homeostasis"/>
    <property type="evidence" value="ECO:0007669"/>
    <property type="project" value="InterPro"/>
</dbReference>
<dbReference type="GO" id="GO:0030026">
    <property type="term" value="P:intracellular manganese ion homeostasis"/>
    <property type="evidence" value="ECO:0007669"/>
    <property type="project" value="TreeGrafter"/>
</dbReference>
<evidence type="ECO:0000256" key="1">
    <source>
        <dbReference type="ARBA" id="ARBA00022737"/>
    </source>
</evidence>
<feature type="region of interest" description="Disordered" evidence="2">
    <location>
        <begin position="347"/>
        <end position="369"/>
    </location>
</feature>
<dbReference type="KEGG" id="tasa:A1Q1_05101"/>
<dbReference type="InterPro" id="IPR045095">
    <property type="entry name" value="ACDP"/>
</dbReference>
<keyword evidence="3" id="KW-0812">Transmembrane</keyword>
<dbReference type="GeneID" id="25988613"/>
<protein>
    <submittedName>
        <fullName evidence="5">Hemolysin</fullName>
    </submittedName>
</protein>
<dbReference type="HOGENOM" id="CLU_556896_0_0_1"/>
<keyword evidence="1" id="KW-0677">Repeat</keyword>
<sequence>MPPTPNIRRNPVSTVPTVAALYRLFAAVPELAKRGLQTQLEEEGGGEDEPGPEKVVKLLIATGLVLLGGVFAGERAAATKVLRLLRRGRHWVLVVLLLGNVICVRYGLAIGGACAPMVHALMVLFAPVAWPIAKLLDWVLGHDAGHTYKKAELKSFLQFHREGEEPLRDDEEIMTPIEDCLTLSSDKILDHEAVDEILLSGFSRIPVYEAGQPDNFIGMLLVKGPVSKFKLLPLPEATPDLNCFQALDYFQTGRAHLLLISETPGRRGGAIVEDLIEEIIGEEIYQDNHSKRKAQRKATANIMRGIIERQRVINAFSRRPSSPHPATRSPREGLLVRLDDEAPLHSEPTTIQEANSRVGSPEVNLLLPPSTGGVEAIVEAVDEDGKPTAEQHGTPVKTPSPLGEHGDGTEDLNGSESSEDAKAADTKDASKSDSKDDSKDAAKDDAKDVSKDDSKDDSKCTKDANGNGDKSNGKGHNEPKRGRNKKKGKK</sequence>
<organism evidence="5 6">
    <name type="scientific">Trichosporon asahii var. asahii (strain ATCC 90039 / CBS 2479 / JCM 2466 / KCTC 7840 / NBRC 103889/ NCYC 2677 / UAMH 7654)</name>
    <name type="common">Yeast</name>
    <dbReference type="NCBI Taxonomy" id="1186058"/>
    <lineage>
        <taxon>Eukaryota</taxon>
        <taxon>Fungi</taxon>
        <taxon>Dikarya</taxon>
        <taxon>Basidiomycota</taxon>
        <taxon>Agaricomycotina</taxon>
        <taxon>Tremellomycetes</taxon>
        <taxon>Trichosporonales</taxon>
        <taxon>Trichosporonaceae</taxon>
        <taxon>Trichosporon</taxon>
    </lineage>
</organism>
<dbReference type="Gene3D" id="3.10.580.10">
    <property type="entry name" value="CBS-domain"/>
    <property type="match status" value="1"/>
</dbReference>
<feature type="compositionally biased region" description="Polar residues" evidence="2">
    <location>
        <begin position="347"/>
        <end position="358"/>
    </location>
</feature>
<feature type="compositionally biased region" description="Basic and acidic residues" evidence="2">
    <location>
        <begin position="419"/>
        <end position="462"/>
    </location>
</feature>
<dbReference type="InterPro" id="IPR046342">
    <property type="entry name" value="CBS_dom_sf"/>
</dbReference>
<feature type="domain" description="CNNM transmembrane" evidence="4">
    <location>
        <begin position="102"/>
        <end position="163"/>
    </location>
</feature>
<evidence type="ECO:0000313" key="6">
    <source>
        <dbReference type="Proteomes" id="UP000002748"/>
    </source>
</evidence>
<evidence type="ECO:0000259" key="4">
    <source>
        <dbReference type="Pfam" id="PF01595"/>
    </source>
</evidence>
<dbReference type="PANTHER" id="PTHR12064:SF97">
    <property type="entry name" value="METAL TRANSPORTER CNNM-5"/>
    <property type="match status" value="1"/>
</dbReference>
<dbReference type="PANTHER" id="PTHR12064">
    <property type="entry name" value="METAL TRANSPORTER CNNM"/>
    <property type="match status" value="1"/>
</dbReference>
<name>J6EU14_TRIAS</name>
<feature type="region of interest" description="Disordered" evidence="2">
    <location>
        <begin position="315"/>
        <end position="334"/>
    </location>
</feature>
<feature type="compositionally biased region" description="Basic and acidic residues" evidence="2">
    <location>
        <begin position="471"/>
        <end position="481"/>
    </location>
</feature>
<dbReference type="EMBL" id="ALBS01000297">
    <property type="protein sequence ID" value="EJT46272.1"/>
    <property type="molecule type" value="Genomic_DNA"/>
</dbReference>
<gene>
    <name evidence="5" type="ORF">A1Q1_05101</name>
</gene>
<feature type="region of interest" description="Disordered" evidence="2">
    <location>
        <begin position="386"/>
        <end position="490"/>
    </location>
</feature>
<evidence type="ECO:0000313" key="5">
    <source>
        <dbReference type="EMBL" id="EJT46272.1"/>
    </source>
</evidence>
<feature type="transmembrane region" description="Helical" evidence="3">
    <location>
        <begin position="90"/>
        <end position="108"/>
    </location>
</feature>
<dbReference type="InterPro" id="IPR002550">
    <property type="entry name" value="CNNM"/>
</dbReference>
<dbReference type="VEuPathDB" id="FungiDB:A1Q1_05101"/>
<dbReference type="Proteomes" id="UP000002748">
    <property type="component" value="Unassembled WGS sequence"/>
</dbReference>